<feature type="region of interest" description="Disordered" evidence="1">
    <location>
        <begin position="1"/>
        <end position="111"/>
    </location>
</feature>
<name>A0A9D4HGN4_DREPO</name>
<sequence length="165" mass="18597">MQEAYAARSTHKKKMWRGRKPIAAHTRLAQKQAESGTERPGGNGFDPHFPRRSCMRISMPPEPDTASPPGYPCHPNRDQSSHAGRPEQPRAVLSRDLARHTATSGKSIASSFPDPCNHPFHVLLFAFRPKRGISGWLSRTQETPRFQRRPWFSLVPPVHCSPMLT</sequence>
<proteinExistence type="predicted"/>
<gene>
    <name evidence="2" type="ORF">DPMN_061173</name>
</gene>
<evidence type="ECO:0000313" key="2">
    <source>
        <dbReference type="EMBL" id="KAH3718370.1"/>
    </source>
</evidence>
<keyword evidence="3" id="KW-1185">Reference proteome</keyword>
<evidence type="ECO:0000256" key="1">
    <source>
        <dbReference type="SAM" id="MobiDB-lite"/>
    </source>
</evidence>
<comment type="caution">
    <text evidence="2">The sequence shown here is derived from an EMBL/GenBank/DDBJ whole genome shotgun (WGS) entry which is preliminary data.</text>
</comment>
<dbReference type="AlphaFoldDB" id="A0A9D4HGN4"/>
<feature type="compositionally biased region" description="Basic residues" evidence="1">
    <location>
        <begin position="9"/>
        <end position="22"/>
    </location>
</feature>
<accession>A0A9D4HGN4</accession>
<feature type="compositionally biased region" description="Basic and acidic residues" evidence="1">
    <location>
        <begin position="75"/>
        <end position="88"/>
    </location>
</feature>
<protein>
    <submittedName>
        <fullName evidence="2">Uncharacterized protein</fullName>
    </submittedName>
</protein>
<dbReference type="Proteomes" id="UP000828390">
    <property type="component" value="Unassembled WGS sequence"/>
</dbReference>
<reference evidence="2" key="1">
    <citation type="journal article" date="2019" name="bioRxiv">
        <title>The Genome of the Zebra Mussel, Dreissena polymorpha: A Resource for Invasive Species Research.</title>
        <authorList>
            <person name="McCartney M.A."/>
            <person name="Auch B."/>
            <person name="Kono T."/>
            <person name="Mallez S."/>
            <person name="Zhang Y."/>
            <person name="Obille A."/>
            <person name="Becker A."/>
            <person name="Abrahante J.E."/>
            <person name="Garbe J."/>
            <person name="Badalamenti J.P."/>
            <person name="Herman A."/>
            <person name="Mangelson H."/>
            <person name="Liachko I."/>
            <person name="Sullivan S."/>
            <person name="Sone E.D."/>
            <person name="Koren S."/>
            <person name="Silverstein K.A.T."/>
            <person name="Beckman K.B."/>
            <person name="Gohl D.M."/>
        </authorList>
    </citation>
    <scope>NUCLEOTIDE SEQUENCE</scope>
    <source>
        <strain evidence="2">Duluth1</strain>
        <tissue evidence="2">Whole animal</tissue>
    </source>
</reference>
<feature type="compositionally biased region" description="Polar residues" evidence="1">
    <location>
        <begin position="101"/>
        <end position="110"/>
    </location>
</feature>
<dbReference type="EMBL" id="JAIWYP010000013">
    <property type="protein sequence ID" value="KAH3718370.1"/>
    <property type="molecule type" value="Genomic_DNA"/>
</dbReference>
<organism evidence="2 3">
    <name type="scientific">Dreissena polymorpha</name>
    <name type="common">Zebra mussel</name>
    <name type="synonym">Mytilus polymorpha</name>
    <dbReference type="NCBI Taxonomy" id="45954"/>
    <lineage>
        <taxon>Eukaryota</taxon>
        <taxon>Metazoa</taxon>
        <taxon>Spiralia</taxon>
        <taxon>Lophotrochozoa</taxon>
        <taxon>Mollusca</taxon>
        <taxon>Bivalvia</taxon>
        <taxon>Autobranchia</taxon>
        <taxon>Heteroconchia</taxon>
        <taxon>Euheterodonta</taxon>
        <taxon>Imparidentia</taxon>
        <taxon>Neoheterodontei</taxon>
        <taxon>Myida</taxon>
        <taxon>Dreissenoidea</taxon>
        <taxon>Dreissenidae</taxon>
        <taxon>Dreissena</taxon>
    </lineage>
</organism>
<reference evidence="2" key="2">
    <citation type="submission" date="2020-11" db="EMBL/GenBank/DDBJ databases">
        <authorList>
            <person name="McCartney M.A."/>
            <person name="Auch B."/>
            <person name="Kono T."/>
            <person name="Mallez S."/>
            <person name="Becker A."/>
            <person name="Gohl D.M."/>
            <person name="Silverstein K.A.T."/>
            <person name="Koren S."/>
            <person name="Bechman K.B."/>
            <person name="Herman A."/>
            <person name="Abrahante J.E."/>
            <person name="Garbe J."/>
        </authorList>
    </citation>
    <scope>NUCLEOTIDE SEQUENCE</scope>
    <source>
        <strain evidence="2">Duluth1</strain>
        <tissue evidence="2">Whole animal</tissue>
    </source>
</reference>
<evidence type="ECO:0000313" key="3">
    <source>
        <dbReference type="Proteomes" id="UP000828390"/>
    </source>
</evidence>